<feature type="active site" evidence="15">
    <location>
        <position position="68"/>
    </location>
</feature>
<dbReference type="CDD" id="cd03891">
    <property type="entry name" value="M20_DapE_proteobac"/>
    <property type="match status" value="1"/>
</dbReference>
<proteinExistence type="inferred from homology"/>
<dbReference type="RefSeq" id="WP_045098970.1">
    <property type="nucleotide sequence ID" value="NZ_CP020614.1"/>
</dbReference>
<dbReference type="GO" id="GO:0009089">
    <property type="term" value="P:lysine biosynthetic process via diaminopimelate"/>
    <property type="evidence" value="ECO:0007669"/>
    <property type="project" value="UniProtKB-UniRule"/>
</dbReference>
<evidence type="ECO:0000256" key="1">
    <source>
        <dbReference type="ARBA" id="ARBA00005130"/>
    </source>
</evidence>
<evidence type="ECO:0000256" key="6">
    <source>
        <dbReference type="ARBA" id="ARBA00022605"/>
    </source>
</evidence>
<dbReference type="GO" id="GO:0006526">
    <property type="term" value="P:L-arginine biosynthetic process"/>
    <property type="evidence" value="ECO:0007669"/>
    <property type="project" value="TreeGrafter"/>
</dbReference>
<dbReference type="Pfam" id="PF07687">
    <property type="entry name" value="M20_dimer"/>
    <property type="match status" value="1"/>
</dbReference>
<dbReference type="GO" id="GO:0019877">
    <property type="term" value="P:diaminopimelate biosynthetic process"/>
    <property type="evidence" value="ECO:0007669"/>
    <property type="project" value="UniProtKB-UniRule"/>
</dbReference>
<dbReference type="InterPro" id="IPR050072">
    <property type="entry name" value="Peptidase_M20A"/>
</dbReference>
<evidence type="ECO:0000313" key="18">
    <source>
        <dbReference type="EMBL" id="SCX82155.1"/>
    </source>
</evidence>
<dbReference type="EMBL" id="FMVN01000001">
    <property type="protein sequence ID" value="SCX82155.1"/>
    <property type="molecule type" value="Genomic_DNA"/>
</dbReference>
<dbReference type="InterPro" id="IPR011650">
    <property type="entry name" value="Peptidase_M20_dimer"/>
</dbReference>
<keyword evidence="9 15" id="KW-0862">Zinc</keyword>
<keyword evidence="11 15" id="KW-0457">Lysine biosynthesis</keyword>
<feature type="binding site" evidence="15">
    <location>
        <position position="134"/>
    </location>
    <ligand>
        <name>Zn(2+)</name>
        <dbReference type="ChEBI" id="CHEBI:29105"/>
        <label>2</label>
    </ligand>
</feature>
<evidence type="ECO:0000256" key="14">
    <source>
        <dbReference type="ARBA" id="ARBA00051301"/>
    </source>
</evidence>
<dbReference type="Proteomes" id="UP000032414">
    <property type="component" value="Chromosome I"/>
</dbReference>
<accession>A0A098GEZ7</accession>
<organism evidence="17 19">
    <name type="scientific">Legionella micdadei</name>
    <name type="common">Tatlockia micdadei</name>
    <dbReference type="NCBI Taxonomy" id="451"/>
    <lineage>
        <taxon>Bacteria</taxon>
        <taxon>Pseudomonadati</taxon>
        <taxon>Pseudomonadota</taxon>
        <taxon>Gammaproteobacteria</taxon>
        <taxon>Legionellales</taxon>
        <taxon>Legionellaceae</taxon>
        <taxon>Legionella</taxon>
    </lineage>
</organism>
<evidence type="ECO:0000256" key="2">
    <source>
        <dbReference type="ARBA" id="ARBA00006746"/>
    </source>
</evidence>
<evidence type="ECO:0000256" key="15">
    <source>
        <dbReference type="HAMAP-Rule" id="MF_01690"/>
    </source>
</evidence>
<dbReference type="NCBIfam" id="NF009557">
    <property type="entry name" value="PRK13009.1"/>
    <property type="match status" value="1"/>
</dbReference>
<dbReference type="Pfam" id="PF01546">
    <property type="entry name" value="Peptidase_M20"/>
    <property type="match status" value="1"/>
</dbReference>
<sequence>MSDMKSLLEKLVSFESITPKDSGCQDFMIDFLTQQGFDCQRFDNFPVANFFARIGNQAPLLVFAGHTDVVPVGDENKWETPPFSLVEKEGMLYGRGTADMKGSLAAMLAVAADFTEKHPHFTGSLGFLITSGEEGDDFHLGTPHVMAELHKQGIHLDFCIVGEPSSSKQVGDIIKIGRRGSLTGKLILHGKQGHVAYPHLAQNPIHLISPALAELTAMHWDEGNQYFPPTSLQITHIQAGGHAGNIIPGTLAMQFNFRFSTEQSTDSLKASVSGCFKKYGLSPEIQWRLNGEPFLTAQGRLLESCIKAIRNITDQLPELSTSGGTSDGRFIAPYGVEVIELGPVNSTIHQVNECVSLNDLEKLREIYYSICEQLLTGKVLP</sequence>
<feature type="binding site" evidence="15">
    <location>
        <position position="99"/>
    </location>
    <ligand>
        <name>Zn(2+)</name>
        <dbReference type="ChEBI" id="CHEBI:29105"/>
        <label>2</label>
    </ligand>
</feature>
<evidence type="ECO:0000259" key="16">
    <source>
        <dbReference type="Pfam" id="PF07687"/>
    </source>
</evidence>
<dbReference type="SUPFAM" id="SSF53187">
    <property type="entry name" value="Zn-dependent exopeptidases"/>
    <property type="match status" value="1"/>
</dbReference>
<reference evidence="19" key="2">
    <citation type="submission" date="2014-09" db="EMBL/GenBank/DDBJ databases">
        <authorList>
            <person name="Gomez-Valero L."/>
        </authorList>
    </citation>
    <scope>NUCLEOTIDE SEQUENCE [LARGE SCALE GENOMIC DNA]</scope>
    <source>
        <strain evidence="19">ATCC33218</strain>
    </source>
</reference>
<dbReference type="NCBIfam" id="TIGR01246">
    <property type="entry name" value="dapE_proteo"/>
    <property type="match status" value="1"/>
</dbReference>
<dbReference type="OrthoDB" id="9809784at2"/>
<evidence type="ECO:0000313" key="17">
    <source>
        <dbReference type="EMBL" id="CEG60577.1"/>
    </source>
</evidence>
<comment type="catalytic activity">
    <reaction evidence="14 15">
        <text>N-succinyl-(2S,6S)-2,6-diaminopimelate + H2O = (2S,6S)-2,6-diaminopimelate + succinate</text>
        <dbReference type="Rhea" id="RHEA:22608"/>
        <dbReference type="ChEBI" id="CHEBI:15377"/>
        <dbReference type="ChEBI" id="CHEBI:30031"/>
        <dbReference type="ChEBI" id="CHEBI:57609"/>
        <dbReference type="ChEBI" id="CHEBI:58087"/>
        <dbReference type="EC" id="3.5.1.18"/>
    </reaction>
</comment>
<evidence type="ECO:0000256" key="7">
    <source>
        <dbReference type="ARBA" id="ARBA00022723"/>
    </source>
</evidence>
<comment type="cofactor">
    <cofactor evidence="15">
        <name>Zn(2+)</name>
        <dbReference type="ChEBI" id="CHEBI:29105"/>
    </cofactor>
    <cofactor evidence="15">
        <name>Co(2+)</name>
        <dbReference type="ChEBI" id="CHEBI:48828"/>
    </cofactor>
    <text evidence="15">Binds 2 Zn(2+) or Co(2+) ions per subunit.</text>
</comment>
<evidence type="ECO:0000256" key="12">
    <source>
        <dbReference type="ARBA" id="ARBA00023285"/>
    </source>
</evidence>
<evidence type="ECO:0000256" key="4">
    <source>
        <dbReference type="ARBA" id="ARBA00011921"/>
    </source>
</evidence>
<evidence type="ECO:0000256" key="11">
    <source>
        <dbReference type="ARBA" id="ARBA00023154"/>
    </source>
</evidence>
<keyword evidence="8 15" id="KW-0378">Hydrolase</keyword>
<dbReference type="Gene3D" id="3.40.630.10">
    <property type="entry name" value="Zn peptidases"/>
    <property type="match status" value="2"/>
</dbReference>
<comment type="subunit">
    <text evidence="3 15">Homodimer.</text>
</comment>
<reference evidence="17" key="1">
    <citation type="submission" date="2014-09" db="EMBL/GenBank/DDBJ databases">
        <authorList>
            <person name="GOMEZ-VALERO Laura"/>
        </authorList>
    </citation>
    <scope>NUCLEOTIDE SEQUENCE</scope>
    <source>
        <strain evidence="17">ATCC33218</strain>
    </source>
</reference>
<name>A0A098GEZ7_LEGMI</name>
<gene>
    <name evidence="15 17" type="primary">dapE</name>
    <name evidence="17" type="ORF">LMI_1267</name>
    <name evidence="18" type="ORF">SAMN02982997_00159</name>
</gene>
<keyword evidence="10 15" id="KW-0220">Diaminopimelate biosynthesis</keyword>
<dbReference type="STRING" id="451.B6N58_09190"/>
<dbReference type="GO" id="GO:0008270">
    <property type="term" value="F:zinc ion binding"/>
    <property type="evidence" value="ECO:0007669"/>
    <property type="project" value="UniProtKB-UniRule"/>
</dbReference>
<dbReference type="KEGG" id="tmc:LMI_1267"/>
<comment type="pathway">
    <text evidence="1 15">Amino-acid biosynthesis; L-lysine biosynthesis via DAP pathway; LL-2,6-diaminopimelate from (S)-tetrahydrodipicolinate (succinylase route): step 3/3.</text>
</comment>
<evidence type="ECO:0000256" key="10">
    <source>
        <dbReference type="ARBA" id="ARBA00022915"/>
    </source>
</evidence>
<dbReference type="HAMAP" id="MF_01690">
    <property type="entry name" value="DapE"/>
    <property type="match status" value="1"/>
</dbReference>
<dbReference type="UniPathway" id="UPA00034">
    <property type="reaction ID" value="UER00021"/>
</dbReference>
<dbReference type="InterPro" id="IPR002933">
    <property type="entry name" value="Peptidase_M20"/>
</dbReference>
<feature type="active site" description="Proton acceptor" evidence="15">
    <location>
        <position position="133"/>
    </location>
</feature>
<reference evidence="18 20" key="3">
    <citation type="submission" date="2016-10" db="EMBL/GenBank/DDBJ databases">
        <authorList>
            <person name="Varghese N."/>
            <person name="Submissions S."/>
        </authorList>
    </citation>
    <scope>NUCLEOTIDE SEQUENCE [LARGE SCALE GENOMIC DNA]</scope>
    <source>
        <strain evidence="18 20">ATCC 33218</strain>
    </source>
</reference>
<evidence type="ECO:0000256" key="3">
    <source>
        <dbReference type="ARBA" id="ARBA00011738"/>
    </source>
</evidence>
<evidence type="ECO:0000256" key="9">
    <source>
        <dbReference type="ARBA" id="ARBA00022833"/>
    </source>
</evidence>
<dbReference type="Proteomes" id="UP000182998">
    <property type="component" value="Unassembled WGS sequence"/>
</dbReference>
<feature type="binding site" evidence="15">
    <location>
        <position position="99"/>
    </location>
    <ligand>
        <name>Zn(2+)</name>
        <dbReference type="ChEBI" id="CHEBI:29105"/>
        <label>1</label>
    </ligand>
</feature>
<dbReference type="GO" id="GO:0050897">
    <property type="term" value="F:cobalt ion binding"/>
    <property type="evidence" value="ECO:0007669"/>
    <property type="project" value="UniProtKB-UniRule"/>
</dbReference>
<evidence type="ECO:0000313" key="19">
    <source>
        <dbReference type="Proteomes" id="UP000032414"/>
    </source>
</evidence>
<feature type="binding site" evidence="15">
    <location>
        <position position="66"/>
    </location>
    <ligand>
        <name>Zn(2+)</name>
        <dbReference type="ChEBI" id="CHEBI:29105"/>
        <label>1</label>
    </ligand>
</feature>
<keyword evidence="20" id="KW-1185">Reference proteome</keyword>
<keyword evidence="12 15" id="KW-0170">Cobalt</keyword>
<keyword evidence="7 15" id="KW-0479">Metal-binding</keyword>
<comment type="similarity">
    <text evidence="2 15">Belongs to the peptidase M20A family. DapE subfamily.</text>
</comment>
<feature type="binding site" evidence="15">
    <location>
        <position position="163"/>
    </location>
    <ligand>
        <name>Zn(2+)</name>
        <dbReference type="ChEBI" id="CHEBI:29105"/>
        <label>1</label>
    </ligand>
</feature>
<dbReference type="InterPro" id="IPR036264">
    <property type="entry name" value="Bact_exopeptidase_dim_dom"/>
</dbReference>
<dbReference type="EMBL" id="LN614830">
    <property type="protein sequence ID" value="CEG60577.1"/>
    <property type="molecule type" value="Genomic_DNA"/>
</dbReference>
<dbReference type="EC" id="3.5.1.18" evidence="4 15"/>
<dbReference type="PATRIC" id="fig|451.8.peg.1724"/>
<dbReference type="GO" id="GO:0009014">
    <property type="term" value="F:succinyl-diaminopimelate desuccinylase activity"/>
    <property type="evidence" value="ECO:0007669"/>
    <property type="project" value="UniProtKB-UniRule"/>
</dbReference>
<evidence type="ECO:0000313" key="20">
    <source>
        <dbReference type="Proteomes" id="UP000182998"/>
    </source>
</evidence>
<evidence type="ECO:0000256" key="13">
    <source>
        <dbReference type="ARBA" id="ARBA00031891"/>
    </source>
</evidence>
<feature type="domain" description="Peptidase M20 dimerisation" evidence="16">
    <location>
        <begin position="176"/>
        <end position="278"/>
    </location>
</feature>
<dbReference type="PANTHER" id="PTHR43808">
    <property type="entry name" value="ACETYLORNITHINE DEACETYLASE"/>
    <property type="match status" value="1"/>
</dbReference>
<dbReference type="PROSITE" id="PS00759">
    <property type="entry name" value="ARGE_DAPE_CPG2_2"/>
    <property type="match status" value="1"/>
</dbReference>
<dbReference type="InterPro" id="IPR005941">
    <property type="entry name" value="DapE_proteobac"/>
</dbReference>
<evidence type="ECO:0000256" key="5">
    <source>
        <dbReference type="ARBA" id="ARBA00022391"/>
    </source>
</evidence>
<evidence type="ECO:0000256" key="8">
    <source>
        <dbReference type="ARBA" id="ARBA00022801"/>
    </source>
</evidence>
<dbReference type="AlphaFoldDB" id="A0A098GEZ7"/>
<dbReference type="SUPFAM" id="SSF55031">
    <property type="entry name" value="Bacterial exopeptidase dimerisation domain"/>
    <property type="match status" value="1"/>
</dbReference>
<dbReference type="InterPro" id="IPR001261">
    <property type="entry name" value="ArgE/DapE_CS"/>
</dbReference>
<feature type="binding site" evidence="15">
    <location>
        <position position="349"/>
    </location>
    <ligand>
        <name>Zn(2+)</name>
        <dbReference type="ChEBI" id="CHEBI:29105"/>
        <label>2</label>
    </ligand>
</feature>
<protein>
    <recommendedName>
        <fullName evidence="5 15">Succinyl-diaminopimelate desuccinylase</fullName>
        <shortName evidence="15">SDAP desuccinylase</shortName>
        <ecNumber evidence="4 15">3.5.1.18</ecNumber>
    </recommendedName>
    <alternativeName>
        <fullName evidence="13 15">N-succinyl-LL-2,6-diaminoheptanedioate amidohydrolase</fullName>
    </alternativeName>
</protein>
<dbReference type="PANTHER" id="PTHR43808:SF31">
    <property type="entry name" value="N-ACETYL-L-CITRULLINE DEACETYLASE"/>
    <property type="match status" value="1"/>
</dbReference>
<dbReference type="HOGENOM" id="CLU_021802_4_0_6"/>
<comment type="function">
    <text evidence="15">Catalyzes the hydrolysis of N-succinyl-L,L-diaminopimelic acid (SDAP), forming succinate and LL-2,6-diaminopimelate (DAP), an intermediate involved in the bacterial biosynthesis of lysine and meso-diaminopimelic acid, an essential component of bacterial cell walls.</text>
</comment>
<dbReference type="GO" id="GO:0008777">
    <property type="term" value="F:acetylornithine deacetylase activity"/>
    <property type="evidence" value="ECO:0007669"/>
    <property type="project" value="TreeGrafter"/>
</dbReference>
<keyword evidence="6 15" id="KW-0028">Amino-acid biosynthesis</keyword>